<dbReference type="Proteomes" id="UP000185669">
    <property type="component" value="Unassembled WGS sequence"/>
</dbReference>
<sequence length="31" mass="3722">MTDPLIVRRKLNKMIEYLGQLEESDRRSKVC</sequence>
<reference evidence="2" key="1">
    <citation type="submission" date="2017-01" db="EMBL/GenBank/DDBJ databases">
        <authorList>
            <person name="Varghese N."/>
            <person name="Submissions S."/>
        </authorList>
    </citation>
    <scope>NUCLEOTIDE SEQUENCE [LARGE SCALE GENOMIC DNA]</scope>
    <source>
        <strain evidence="2">ATCC 700103</strain>
    </source>
</reference>
<gene>
    <name evidence="1" type="ORF">SAMN05421834_10421</name>
</gene>
<evidence type="ECO:0000313" key="1">
    <source>
        <dbReference type="EMBL" id="SIQ39556.1"/>
    </source>
</evidence>
<protein>
    <submittedName>
        <fullName evidence="1">Uncharacterized protein</fullName>
    </submittedName>
</protein>
<organism evidence="1 2">
    <name type="scientific">Halanaerobium kushneri</name>
    <dbReference type="NCBI Taxonomy" id="56779"/>
    <lineage>
        <taxon>Bacteria</taxon>
        <taxon>Bacillati</taxon>
        <taxon>Bacillota</taxon>
        <taxon>Clostridia</taxon>
        <taxon>Halanaerobiales</taxon>
        <taxon>Halanaerobiaceae</taxon>
        <taxon>Halanaerobium</taxon>
    </lineage>
</organism>
<dbReference type="EMBL" id="FTNC01000004">
    <property type="protein sequence ID" value="SIQ39556.1"/>
    <property type="molecule type" value="Genomic_DNA"/>
</dbReference>
<proteinExistence type="predicted"/>
<name>A0A1N6SF28_9FIRM</name>
<dbReference type="STRING" id="56779.SAMN05421834_10421"/>
<keyword evidence="2" id="KW-1185">Reference proteome</keyword>
<dbReference type="AlphaFoldDB" id="A0A1N6SF28"/>
<accession>A0A1N6SF28</accession>
<evidence type="ECO:0000313" key="2">
    <source>
        <dbReference type="Proteomes" id="UP000185669"/>
    </source>
</evidence>